<organism evidence="2 3">
    <name type="scientific">Terfezia boudieri ATCC MYA-4762</name>
    <dbReference type="NCBI Taxonomy" id="1051890"/>
    <lineage>
        <taxon>Eukaryota</taxon>
        <taxon>Fungi</taxon>
        <taxon>Dikarya</taxon>
        <taxon>Ascomycota</taxon>
        <taxon>Pezizomycotina</taxon>
        <taxon>Pezizomycetes</taxon>
        <taxon>Pezizales</taxon>
        <taxon>Pezizaceae</taxon>
        <taxon>Terfezia</taxon>
    </lineage>
</organism>
<dbReference type="EMBL" id="ML121535">
    <property type="protein sequence ID" value="RPB26221.1"/>
    <property type="molecule type" value="Genomic_DNA"/>
</dbReference>
<reference evidence="2 3" key="1">
    <citation type="journal article" date="2018" name="Nat. Ecol. Evol.">
        <title>Pezizomycetes genomes reveal the molecular basis of ectomycorrhizal truffle lifestyle.</title>
        <authorList>
            <person name="Murat C."/>
            <person name="Payen T."/>
            <person name="Noel B."/>
            <person name="Kuo A."/>
            <person name="Morin E."/>
            <person name="Chen J."/>
            <person name="Kohler A."/>
            <person name="Krizsan K."/>
            <person name="Balestrini R."/>
            <person name="Da Silva C."/>
            <person name="Montanini B."/>
            <person name="Hainaut M."/>
            <person name="Levati E."/>
            <person name="Barry K.W."/>
            <person name="Belfiori B."/>
            <person name="Cichocki N."/>
            <person name="Clum A."/>
            <person name="Dockter R.B."/>
            <person name="Fauchery L."/>
            <person name="Guy J."/>
            <person name="Iotti M."/>
            <person name="Le Tacon F."/>
            <person name="Lindquist E.A."/>
            <person name="Lipzen A."/>
            <person name="Malagnac F."/>
            <person name="Mello A."/>
            <person name="Molinier V."/>
            <person name="Miyauchi S."/>
            <person name="Poulain J."/>
            <person name="Riccioni C."/>
            <person name="Rubini A."/>
            <person name="Sitrit Y."/>
            <person name="Splivallo R."/>
            <person name="Traeger S."/>
            <person name="Wang M."/>
            <person name="Zifcakova L."/>
            <person name="Wipf D."/>
            <person name="Zambonelli A."/>
            <person name="Paolocci F."/>
            <person name="Nowrousian M."/>
            <person name="Ottonello S."/>
            <person name="Baldrian P."/>
            <person name="Spatafora J.W."/>
            <person name="Henrissat B."/>
            <person name="Nagy L.G."/>
            <person name="Aury J.M."/>
            <person name="Wincker P."/>
            <person name="Grigoriev I.V."/>
            <person name="Bonfante P."/>
            <person name="Martin F.M."/>
        </authorList>
    </citation>
    <scope>NUCLEOTIDE SEQUENCE [LARGE SCALE GENOMIC DNA]</scope>
    <source>
        <strain evidence="2 3">ATCC MYA-4762</strain>
    </source>
</reference>
<feature type="domain" description="BTB" evidence="1">
    <location>
        <begin position="52"/>
        <end position="135"/>
    </location>
</feature>
<gene>
    <name evidence="2" type="ORF">L211DRAFT_804964</name>
</gene>
<name>A0A3N4LZW6_9PEZI</name>
<dbReference type="InterPro" id="IPR011333">
    <property type="entry name" value="SKP1/BTB/POZ_sf"/>
</dbReference>
<keyword evidence="3" id="KW-1185">Reference proteome</keyword>
<dbReference type="PROSITE" id="PS50097">
    <property type="entry name" value="BTB"/>
    <property type="match status" value="1"/>
</dbReference>
<dbReference type="InterPro" id="IPR000210">
    <property type="entry name" value="BTB/POZ_dom"/>
</dbReference>
<evidence type="ECO:0000259" key="1">
    <source>
        <dbReference type="PROSITE" id="PS50097"/>
    </source>
</evidence>
<evidence type="ECO:0000313" key="2">
    <source>
        <dbReference type="EMBL" id="RPB26221.1"/>
    </source>
</evidence>
<sequence>MAGGIATPIELFTDCEQPTIAWLNLNKKDLGGVEEVEPRVSRIASITFDPIGDLMLVLGPPTCQARFHVSSKVLSLSSPVFRTMLNFKSGFKEGKDLAERTASSPPMELFLGDDNPNALAIILRIIHVQTRWVPQSLGPERLYEIAIISDKYDMRDSLDYWLEKWAPEQFEGTISVDKWLFIAFVCGRVAEFRALSRELMLECQADNDDNLIVPISTNNQESVTSFNPICEYIPQSIVAEIEAVRQQAIEVMLDRVDKRIENFSNPNKINCAEEQPLCDALVLGFLIREFHQAKSHPESTSLRKLFDGVSFPRRIILDNSTGGCCTTPVFGFCNGHQFRHTSLCSSCTKCTNCGKRYRAPEEKNHAIKCSPIPELKKQLEQVIELTLGLEYTRFSRQSIAEKAGYSHGEGDDLWDCIHYE</sequence>
<dbReference type="Gene3D" id="3.30.710.10">
    <property type="entry name" value="Potassium Channel Kv1.1, Chain A"/>
    <property type="match status" value="1"/>
</dbReference>
<proteinExistence type="predicted"/>
<dbReference type="AlphaFoldDB" id="A0A3N4LZW6"/>
<dbReference type="OrthoDB" id="5275938at2759"/>
<dbReference type="STRING" id="1051890.A0A3N4LZW6"/>
<dbReference type="InParanoid" id="A0A3N4LZW6"/>
<protein>
    <recommendedName>
        <fullName evidence="1">BTB domain-containing protein</fullName>
    </recommendedName>
</protein>
<evidence type="ECO:0000313" key="3">
    <source>
        <dbReference type="Proteomes" id="UP000267821"/>
    </source>
</evidence>
<dbReference type="Proteomes" id="UP000267821">
    <property type="component" value="Unassembled WGS sequence"/>
</dbReference>
<accession>A0A3N4LZW6</accession>